<dbReference type="Proteomes" id="UP000765509">
    <property type="component" value="Unassembled WGS sequence"/>
</dbReference>
<feature type="compositionally biased region" description="Acidic residues" evidence="1">
    <location>
        <begin position="50"/>
        <end position="62"/>
    </location>
</feature>
<organism evidence="2 3">
    <name type="scientific">Austropuccinia psidii MF-1</name>
    <dbReference type="NCBI Taxonomy" id="1389203"/>
    <lineage>
        <taxon>Eukaryota</taxon>
        <taxon>Fungi</taxon>
        <taxon>Dikarya</taxon>
        <taxon>Basidiomycota</taxon>
        <taxon>Pucciniomycotina</taxon>
        <taxon>Pucciniomycetes</taxon>
        <taxon>Pucciniales</taxon>
        <taxon>Sphaerophragmiaceae</taxon>
        <taxon>Austropuccinia</taxon>
    </lineage>
</organism>
<evidence type="ECO:0000313" key="3">
    <source>
        <dbReference type="Proteomes" id="UP000765509"/>
    </source>
</evidence>
<gene>
    <name evidence="2" type="ORF">O181_005175</name>
</gene>
<evidence type="ECO:0000313" key="2">
    <source>
        <dbReference type="EMBL" id="MBW0465460.1"/>
    </source>
</evidence>
<sequence>MSANLDRGPPIEGEAPSRRGGVKSTRSRSFFPLCGYSSISQGPRSRFGEAEEEEGEDSEETEVATAFEGSPQAS</sequence>
<dbReference type="AlphaFoldDB" id="A0A9Q3GFK5"/>
<comment type="caution">
    <text evidence="2">The sequence shown here is derived from an EMBL/GenBank/DDBJ whole genome shotgun (WGS) entry which is preliminary data.</text>
</comment>
<dbReference type="EMBL" id="AVOT02001048">
    <property type="protein sequence ID" value="MBW0465460.1"/>
    <property type="molecule type" value="Genomic_DNA"/>
</dbReference>
<feature type="region of interest" description="Disordered" evidence="1">
    <location>
        <begin position="1"/>
        <end position="74"/>
    </location>
</feature>
<accession>A0A9Q3GFK5</accession>
<name>A0A9Q3GFK5_9BASI</name>
<evidence type="ECO:0000256" key="1">
    <source>
        <dbReference type="SAM" id="MobiDB-lite"/>
    </source>
</evidence>
<proteinExistence type="predicted"/>
<keyword evidence="3" id="KW-1185">Reference proteome</keyword>
<protein>
    <submittedName>
        <fullName evidence="2">Uncharacterized protein</fullName>
    </submittedName>
</protein>
<reference evidence="2" key="1">
    <citation type="submission" date="2021-03" db="EMBL/GenBank/DDBJ databases">
        <title>Draft genome sequence of rust myrtle Austropuccinia psidii MF-1, a brazilian biotype.</title>
        <authorList>
            <person name="Quecine M.C."/>
            <person name="Pachon D.M.R."/>
            <person name="Bonatelli M.L."/>
            <person name="Correr F.H."/>
            <person name="Franceschini L.M."/>
            <person name="Leite T.F."/>
            <person name="Margarido G.R.A."/>
            <person name="Almeida C.A."/>
            <person name="Ferrarezi J.A."/>
            <person name="Labate C.A."/>
        </authorList>
    </citation>
    <scope>NUCLEOTIDE SEQUENCE</scope>
    <source>
        <strain evidence="2">MF-1</strain>
    </source>
</reference>